<accession>A0A0L0D6I9</accession>
<dbReference type="Pfam" id="PF16123">
    <property type="entry name" value="HAGH_C"/>
    <property type="match status" value="1"/>
</dbReference>
<dbReference type="Gene3D" id="3.60.15.10">
    <property type="entry name" value="Ribonuclease Z/Hydroxyacylglutathione hydrolase-like"/>
    <property type="match status" value="1"/>
</dbReference>
<feature type="domain" description="Hydroxyacylglutathione hydrolase C-terminal" evidence="4">
    <location>
        <begin position="163"/>
        <end position="271"/>
    </location>
</feature>
<evidence type="ECO:0000313" key="6">
    <source>
        <dbReference type="Proteomes" id="UP000054408"/>
    </source>
</evidence>
<keyword evidence="6" id="KW-1185">Reference proteome</keyword>
<dbReference type="AlphaFoldDB" id="A0A0L0D6I9"/>
<keyword evidence="3" id="KW-0862">Zinc</keyword>
<keyword evidence="2" id="KW-0378">Hydrolase</keyword>
<dbReference type="Proteomes" id="UP000054408">
    <property type="component" value="Unassembled WGS sequence"/>
</dbReference>
<dbReference type="EMBL" id="GL349449">
    <property type="protein sequence ID" value="KNC47997.1"/>
    <property type="molecule type" value="Genomic_DNA"/>
</dbReference>
<name>A0A0L0D6I9_THETB</name>
<dbReference type="RefSeq" id="XP_013759116.1">
    <property type="nucleotide sequence ID" value="XM_013903662.1"/>
</dbReference>
<evidence type="ECO:0000259" key="4">
    <source>
        <dbReference type="Pfam" id="PF16123"/>
    </source>
</evidence>
<evidence type="ECO:0000256" key="3">
    <source>
        <dbReference type="ARBA" id="ARBA00022833"/>
    </source>
</evidence>
<evidence type="ECO:0000256" key="2">
    <source>
        <dbReference type="ARBA" id="ARBA00022801"/>
    </source>
</evidence>
<proteinExistence type="predicted"/>
<dbReference type="GO" id="GO:0046872">
    <property type="term" value="F:metal ion binding"/>
    <property type="evidence" value="ECO:0007669"/>
    <property type="project" value="UniProtKB-KW"/>
</dbReference>
<reference evidence="5 6" key="1">
    <citation type="submission" date="2010-05" db="EMBL/GenBank/DDBJ databases">
        <title>The Genome Sequence of Thecamonas trahens ATCC 50062.</title>
        <authorList>
            <consortium name="The Broad Institute Genome Sequencing Platform"/>
            <person name="Russ C."/>
            <person name="Cuomo C."/>
            <person name="Shea T."/>
            <person name="Young S.K."/>
            <person name="Zeng Q."/>
            <person name="Koehrsen M."/>
            <person name="Haas B."/>
            <person name="Borodovsky M."/>
            <person name="Guigo R."/>
            <person name="Alvarado L."/>
            <person name="Berlin A."/>
            <person name="Bochicchio J."/>
            <person name="Borenstein D."/>
            <person name="Chapman S."/>
            <person name="Chen Z."/>
            <person name="Freedman E."/>
            <person name="Gellesch M."/>
            <person name="Goldberg J."/>
            <person name="Griggs A."/>
            <person name="Gujja S."/>
            <person name="Heilman E."/>
            <person name="Heiman D."/>
            <person name="Hepburn T."/>
            <person name="Howarth C."/>
            <person name="Jen D."/>
            <person name="Larson L."/>
            <person name="Mehta T."/>
            <person name="Park D."/>
            <person name="Pearson M."/>
            <person name="Roberts A."/>
            <person name="Saif S."/>
            <person name="Shenoy N."/>
            <person name="Sisk P."/>
            <person name="Stolte C."/>
            <person name="Sykes S."/>
            <person name="Thomson T."/>
            <person name="Walk T."/>
            <person name="White J."/>
            <person name="Yandava C."/>
            <person name="Burger G."/>
            <person name="Gray M.W."/>
            <person name="Holland P.W.H."/>
            <person name="King N."/>
            <person name="Lang F.B.F."/>
            <person name="Roger A.J."/>
            <person name="Ruiz-Trillo I."/>
            <person name="Lander E."/>
            <person name="Nusbaum C."/>
        </authorList>
    </citation>
    <scope>NUCLEOTIDE SEQUENCE [LARGE SCALE GENOMIC DNA]</scope>
    <source>
        <strain evidence="5 6">ATCC 50062</strain>
    </source>
</reference>
<gene>
    <name evidence="5" type="ORF">AMSG_11798</name>
</gene>
<dbReference type="STRING" id="461836.A0A0L0D6I9"/>
<dbReference type="SUPFAM" id="SSF56281">
    <property type="entry name" value="Metallo-hydrolase/oxidoreductase"/>
    <property type="match status" value="1"/>
</dbReference>
<dbReference type="InterPro" id="IPR036866">
    <property type="entry name" value="RibonucZ/Hydroxyglut_hydro"/>
</dbReference>
<organism evidence="5 6">
    <name type="scientific">Thecamonas trahens ATCC 50062</name>
    <dbReference type="NCBI Taxonomy" id="461836"/>
    <lineage>
        <taxon>Eukaryota</taxon>
        <taxon>Apusozoa</taxon>
        <taxon>Apusomonadida</taxon>
        <taxon>Apusomonadidae</taxon>
        <taxon>Thecamonas</taxon>
    </lineage>
</organism>
<dbReference type="OrthoDB" id="515692at2759"/>
<protein>
    <recommendedName>
        <fullName evidence="4">Hydroxyacylglutathione hydrolase C-terminal domain-containing protein</fullName>
    </recommendedName>
</protein>
<dbReference type="InterPro" id="IPR032282">
    <property type="entry name" value="HAGH_C"/>
</dbReference>
<sequence length="272" mass="28690">MAILFPIGYWLYTSNPLGLWLFRYTHPELATEAPRAPCAERAAVVLGKGVRVEIVPVLNDNYCYVVVDPAVGRTHRAVPGQRIALTPGFTVDVISVPCHTTGHVAYHIVPTAGDSAPSAVFTGDVLFAGGVGHFFEGSAAVMLTSLDALASLPRDALVFPGHEYTVSNLRFGLSILPSSEAVVTSLAAAQAARAVGHPAVPTSIGAEREHNVFLRTDDEAVAQSVIAWAARQSSPRVAQLAGVARAQGHGASRGQRRAAILALLRAAKDAFR</sequence>
<dbReference type="GO" id="GO:0016787">
    <property type="term" value="F:hydrolase activity"/>
    <property type="evidence" value="ECO:0007669"/>
    <property type="project" value="UniProtKB-KW"/>
</dbReference>
<dbReference type="GeneID" id="25569713"/>
<evidence type="ECO:0000313" key="5">
    <source>
        <dbReference type="EMBL" id="KNC47997.1"/>
    </source>
</evidence>
<dbReference type="eggNOG" id="KOG0813">
    <property type="taxonomic scope" value="Eukaryota"/>
</dbReference>
<evidence type="ECO:0000256" key="1">
    <source>
        <dbReference type="ARBA" id="ARBA00022723"/>
    </source>
</evidence>
<dbReference type="PANTHER" id="PTHR11935:SF116">
    <property type="entry name" value="HYDROLASE PNKD-RELATED"/>
    <property type="match status" value="1"/>
</dbReference>
<dbReference type="PANTHER" id="PTHR11935">
    <property type="entry name" value="BETA LACTAMASE DOMAIN"/>
    <property type="match status" value="1"/>
</dbReference>
<keyword evidence="1" id="KW-0479">Metal-binding</keyword>